<evidence type="ECO:0000313" key="1">
    <source>
        <dbReference type="EMBL" id="KAK3262562.1"/>
    </source>
</evidence>
<keyword evidence="2" id="KW-1185">Reference proteome</keyword>
<comment type="caution">
    <text evidence="1">The sequence shown here is derived from an EMBL/GenBank/DDBJ whole genome shotgun (WGS) entry which is preliminary data.</text>
</comment>
<proteinExistence type="predicted"/>
<dbReference type="Proteomes" id="UP001190700">
    <property type="component" value="Unassembled WGS sequence"/>
</dbReference>
<dbReference type="AlphaFoldDB" id="A0AAE0KVS7"/>
<evidence type="ECO:0000313" key="2">
    <source>
        <dbReference type="Proteomes" id="UP001190700"/>
    </source>
</evidence>
<dbReference type="EMBL" id="LGRX02016106">
    <property type="protein sequence ID" value="KAK3262562.1"/>
    <property type="molecule type" value="Genomic_DNA"/>
</dbReference>
<gene>
    <name evidence="1" type="ORF">CYMTET_28587</name>
</gene>
<protein>
    <submittedName>
        <fullName evidence="1">Uncharacterized protein</fullName>
    </submittedName>
</protein>
<feature type="non-terminal residue" evidence="1">
    <location>
        <position position="1"/>
    </location>
</feature>
<reference evidence="1 2" key="1">
    <citation type="journal article" date="2015" name="Genome Biol. Evol.">
        <title>Comparative Genomics of a Bacterivorous Green Alga Reveals Evolutionary Causalities and Consequences of Phago-Mixotrophic Mode of Nutrition.</title>
        <authorList>
            <person name="Burns J.A."/>
            <person name="Paasch A."/>
            <person name="Narechania A."/>
            <person name="Kim E."/>
        </authorList>
    </citation>
    <scope>NUCLEOTIDE SEQUENCE [LARGE SCALE GENOMIC DNA]</scope>
    <source>
        <strain evidence="1 2">PLY_AMNH</strain>
    </source>
</reference>
<name>A0AAE0KVS7_9CHLO</name>
<accession>A0AAE0KVS7</accession>
<sequence>ESPLQFAKMLRPKAPRLGVSTTGLIDSHRYRQHSDAAMLVVPENGLTRNLVSHSMAMERAVIVTDVTNATGVKRAMHLGARAVLASKQQALIFRQKLQDWRRTCDLPKTRSRFMRWIYSKL</sequence>
<organism evidence="1 2">
    <name type="scientific">Cymbomonas tetramitiformis</name>
    <dbReference type="NCBI Taxonomy" id="36881"/>
    <lineage>
        <taxon>Eukaryota</taxon>
        <taxon>Viridiplantae</taxon>
        <taxon>Chlorophyta</taxon>
        <taxon>Pyramimonadophyceae</taxon>
        <taxon>Pyramimonadales</taxon>
        <taxon>Pyramimonadaceae</taxon>
        <taxon>Cymbomonas</taxon>
    </lineage>
</organism>